<dbReference type="EMBL" id="FQUX01000007">
    <property type="protein sequence ID" value="SHF74948.1"/>
    <property type="molecule type" value="Genomic_DNA"/>
</dbReference>
<protein>
    <recommendedName>
        <fullName evidence="3">Alpha-L-rhamnosidase</fullName>
    </recommendedName>
</protein>
<evidence type="ECO:0000313" key="2">
    <source>
        <dbReference type="Proteomes" id="UP000184406"/>
    </source>
</evidence>
<name>A0A1M5E6Q1_9FLAO</name>
<gene>
    <name evidence="1" type="ORF">SAMN03080594_10714</name>
</gene>
<dbReference type="Pfam" id="PF17132">
    <property type="entry name" value="Glyco_hydro_106"/>
    <property type="match status" value="1"/>
</dbReference>
<accession>A0A1M5E6Q1</accession>
<evidence type="ECO:0000313" key="1">
    <source>
        <dbReference type="EMBL" id="SHF74948.1"/>
    </source>
</evidence>
<keyword evidence="2" id="KW-1185">Reference proteome</keyword>
<dbReference type="InterPro" id="IPR053161">
    <property type="entry name" value="Ulvan_degrading_GH"/>
</dbReference>
<proteinExistence type="predicted"/>
<dbReference type="PANTHER" id="PTHR36848">
    <property type="entry name" value="DNA-BINDING PROTEIN (PUTATIVE SECRETED PROTEIN)-RELATED"/>
    <property type="match status" value="1"/>
</dbReference>
<organism evidence="1 2">
    <name type="scientific">Arenibacter palladensis</name>
    <dbReference type="NCBI Taxonomy" id="237373"/>
    <lineage>
        <taxon>Bacteria</taxon>
        <taxon>Pseudomonadati</taxon>
        <taxon>Bacteroidota</taxon>
        <taxon>Flavobacteriia</taxon>
        <taxon>Flavobacteriales</taxon>
        <taxon>Flavobacteriaceae</taxon>
        <taxon>Arenibacter</taxon>
    </lineage>
</organism>
<reference evidence="2" key="1">
    <citation type="submission" date="2016-11" db="EMBL/GenBank/DDBJ databases">
        <authorList>
            <person name="Varghese N."/>
            <person name="Submissions S."/>
        </authorList>
    </citation>
    <scope>NUCLEOTIDE SEQUENCE [LARGE SCALE GENOMIC DNA]</scope>
    <source>
        <strain evidence="2">DSM 17539</strain>
    </source>
</reference>
<sequence>MYYNKARHINLTILSIIIIILHNSCVSEKKEFSKNLIEDFKNPPEAYKPMPFWHINGELTTQGIRKQMKDAKELAGFSGISVLPLAPKNNGKPGTTPKFLSPQYLDRFQDVLDTAEELDMKVVLYDDNDFPSGMAGGKIGELFPQHTMKRLDKVEKIVKGPSSFKDNIPEGKLLSAVAMNQETLQRLELSDYVENGTLKWQVPKGTWRIMFFVMVKDSYHKAFPVVDYMDTTAVREMIRITYDVYKENFESYFGNTIKMTFFDDVGFWKHPRTWTGLFNKKFKELNGFDPKPWYPALWYDIGSDTEAVRHAFFNTRAELLAEGFPKLVGEWTRTNGLKDTGHPPGNYDPTPIDMNGDIFKFFRHTAIPLTDAIIEYQFGQNGHKLISSAADYYDKPVVSTEIYGAYKEQSFDSLMLYRSAMDLFSRGVNFVVPHGMWYNPNEVYIPPLVSPYSKKLAPALPAYSNYIGRSCMLLQGGKRVANIGVLYPFEELSGWYRFEDPKNPRQGFFVSPETNYQEIGGFLTNDIRHDFTFIHPEYFLDNKYEIKQGSILLNNRENNQKYDAIIITGCKVISLKTLQKIKKYYDQGGVVISTGQLPFKSSEMGQDEKVKELIFEIFNVNPEAPLLSKIKFNSNNVKGEAIHIPNPNGDNLSKTIKRHVDSDVEFSPNPILATNMGKFNYIHKIKDSKDIYFFSNSSDDIIETEVTLKGKLDLHQANPHNGNIQRIENISYLKINNQEYTKCKLILKPVSSIFWIANQY</sequence>
<dbReference type="RefSeq" id="WP_072864078.1">
    <property type="nucleotide sequence ID" value="NZ_FQUX01000007.1"/>
</dbReference>
<evidence type="ECO:0008006" key="3">
    <source>
        <dbReference type="Google" id="ProtNLM"/>
    </source>
</evidence>
<dbReference type="AlphaFoldDB" id="A0A1M5E6Q1"/>
<dbReference type="Proteomes" id="UP000184406">
    <property type="component" value="Unassembled WGS sequence"/>
</dbReference>
<dbReference type="PANTHER" id="PTHR36848:SF2">
    <property type="entry name" value="SECRETED PROTEIN"/>
    <property type="match status" value="1"/>
</dbReference>